<dbReference type="InterPro" id="IPR010982">
    <property type="entry name" value="Lambda_DNA-bd_dom_sf"/>
</dbReference>
<dbReference type="AlphaFoldDB" id="A0A2A3Z3D7"/>
<proteinExistence type="inferred from homology"/>
<comment type="cofactor">
    <cofactor evidence="1">
        <name>Mg(2+)</name>
        <dbReference type="ChEBI" id="CHEBI:18420"/>
    </cofactor>
</comment>
<dbReference type="Proteomes" id="UP000217564">
    <property type="component" value="Unassembled WGS sequence"/>
</dbReference>
<keyword evidence="3" id="KW-0808">Transferase</keyword>
<keyword evidence="7" id="KW-0067">ATP-binding</keyword>
<evidence type="ECO:0000256" key="6">
    <source>
        <dbReference type="ARBA" id="ARBA00022741"/>
    </source>
</evidence>
<organism evidence="11 12">
    <name type="scientific">Brevibacterium aurantiacum</name>
    <dbReference type="NCBI Taxonomy" id="273384"/>
    <lineage>
        <taxon>Bacteria</taxon>
        <taxon>Bacillati</taxon>
        <taxon>Actinomycetota</taxon>
        <taxon>Actinomycetes</taxon>
        <taxon>Micrococcales</taxon>
        <taxon>Brevibacteriaceae</taxon>
        <taxon>Brevibacterium</taxon>
    </lineage>
</organism>
<reference evidence="11 12" key="1">
    <citation type="journal article" date="2017" name="Elife">
        <title>Extensive horizontal gene transfer in cheese-associated bacteria.</title>
        <authorList>
            <person name="Bonham K.S."/>
            <person name="Wolfe B.E."/>
            <person name="Dutton R.J."/>
        </authorList>
    </citation>
    <scope>NUCLEOTIDE SEQUENCE [LARGE SCALE GENOMIC DNA]</scope>
    <source>
        <strain evidence="11 12">947_7</strain>
    </source>
</reference>
<accession>A0A2A3Z3D7</accession>
<keyword evidence="8" id="KW-0460">Magnesium</keyword>
<evidence type="ECO:0000256" key="4">
    <source>
        <dbReference type="ARBA" id="ARBA00022695"/>
    </source>
</evidence>
<dbReference type="GO" id="GO:0016779">
    <property type="term" value="F:nucleotidyltransferase activity"/>
    <property type="evidence" value="ECO:0007669"/>
    <property type="project" value="UniProtKB-KW"/>
</dbReference>
<dbReference type="Pfam" id="PF01909">
    <property type="entry name" value="NTP_transf_2"/>
    <property type="match status" value="1"/>
</dbReference>
<evidence type="ECO:0000256" key="9">
    <source>
        <dbReference type="ARBA" id="ARBA00038276"/>
    </source>
</evidence>
<evidence type="ECO:0000256" key="1">
    <source>
        <dbReference type="ARBA" id="ARBA00001946"/>
    </source>
</evidence>
<evidence type="ECO:0000256" key="5">
    <source>
        <dbReference type="ARBA" id="ARBA00022723"/>
    </source>
</evidence>
<comment type="caution">
    <text evidence="11">The sequence shown here is derived from an EMBL/GenBank/DDBJ whole genome shotgun (WGS) entry which is preliminary data.</text>
</comment>
<evidence type="ECO:0000256" key="2">
    <source>
        <dbReference type="ARBA" id="ARBA00022649"/>
    </source>
</evidence>
<dbReference type="InterPro" id="IPR052038">
    <property type="entry name" value="Type-VII_TA_antitoxin"/>
</dbReference>
<dbReference type="InterPro" id="IPR043519">
    <property type="entry name" value="NT_sf"/>
</dbReference>
<dbReference type="EMBL" id="NRGP01000017">
    <property type="protein sequence ID" value="PCC46076.1"/>
    <property type="molecule type" value="Genomic_DNA"/>
</dbReference>
<evidence type="ECO:0000313" key="12">
    <source>
        <dbReference type="Proteomes" id="UP000217564"/>
    </source>
</evidence>
<dbReference type="GO" id="GO:0046872">
    <property type="term" value="F:metal ion binding"/>
    <property type="evidence" value="ECO:0007669"/>
    <property type="project" value="UniProtKB-KW"/>
</dbReference>
<evidence type="ECO:0000256" key="8">
    <source>
        <dbReference type="ARBA" id="ARBA00022842"/>
    </source>
</evidence>
<dbReference type="GO" id="GO:0003677">
    <property type="term" value="F:DNA binding"/>
    <property type="evidence" value="ECO:0007669"/>
    <property type="project" value="InterPro"/>
</dbReference>
<dbReference type="GO" id="GO:0005524">
    <property type="term" value="F:ATP binding"/>
    <property type="evidence" value="ECO:0007669"/>
    <property type="project" value="UniProtKB-KW"/>
</dbReference>
<dbReference type="SMART" id="SM00530">
    <property type="entry name" value="HTH_XRE"/>
    <property type="match status" value="1"/>
</dbReference>
<gene>
    <name evidence="11" type="ORF">CIK64_12350</name>
</gene>
<comment type="similarity">
    <text evidence="9">Belongs to the MntA antitoxin family.</text>
</comment>
<dbReference type="SUPFAM" id="SSF81301">
    <property type="entry name" value="Nucleotidyltransferase"/>
    <property type="match status" value="1"/>
</dbReference>
<dbReference type="Gene3D" id="1.10.260.40">
    <property type="entry name" value="lambda repressor-like DNA-binding domains"/>
    <property type="match status" value="1"/>
</dbReference>
<dbReference type="Gene3D" id="3.30.460.10">
    <property type="entry name" value="Beta Polymerase, domain 2"/>
    <property type="match status" value="1"/>
</dbReference>
<name>A0A2A3Z3D7_BREAU</name>
<sequence length="166" mass="17987">MRYNVSMSRASAMIRRAREDAGLTQSVLAERSGVAQSVISSYEKGRREPSASALDVLLTAAGFRLVVEPEPDALHKVRTHSAELIAKLAELGGRNISVFGSVARGDDRPDSDVDLLIDIDDSVGLFKLMKMRSVAERILGRDVDLIPRNGLKASVSETALLDEVPL</sequence>
<protein>
    <submittedName>
        <fullName evidence="11">XRE family transcriptional regulator</fullName>
    </submittedName>
</protein>
<keyword evidence="5" id="KW-0479">Metal-binding</keyword>
<dbReference type="InterPro" id="IPR001387">
    <property type="entry name" value="Cro/C1-type_HTH"/>
</dbReference>
<evidence type="ECO:0000313" key="11">
    <source>
        <dbReference type="EMBL" id="PCC46076.1"/>
    </source>
</evidence>
<dbReference type="CDD" id="cd00093">
    <property type="entry name" value="HTH_XRE"/>
    <property type="match status" value="1"/>
</dbReference>
<evidence type="ECO:0000259" key="10">
    <source>
        <dbReference type="PROSITE" id="PS50943"/>
    </source>
</evidence>
<evidence type="ECO:0000256" key="7">
    <source>
        <dbReference type="ARBA" id="ARBA00022840"/>
    </source>
</evidence>
<feature type="domain" description="HTH cro/C1-type" evidence="10">
    <location>
        <begin position="14"/>
        <end position="54"/>
    </location>
</feature>
<dbReference type="InterPro" id="IPR002934">
    <property type="entry name" value="Polymerase_NTP_transf_dom"/>
</dbReference>
<keyword evidence="2" id="KW-1277">Toxin-antitoxin system</keyword>
<keyword evidence="6" id="KW-0547">Nucleotide-binding</keyword>
<dbReference type="SUPFAM" id="SSF47413">
    <property type="entry name" value="lambda repressor-like DNA-binding domains"/>
    <property type="match status" value="1"/>
</dbReference>
<dbReference type="PANTHER" id="PTHR33571">
    <property type="entry name" value="SSL8005 PROTEIN"/>
    <property type="match status" value="1"/>
</dbReference>
<dbReference type="CDD" id="cd05403">
    <property type="entry name" value="NT_KNTase_like"/>
    <property type="match status" value="1"/>
</dbReference>
<dbReference type="PROSITE" id="PS50943">
    <property type="entry name" value="HTH_CROC1"/>
    <property type="match status" value="1"/>
</dbReference>
<evidence type="ECO:0000256" key="3">
    <source>
        <dbReference type="ARBA" id="ARBA00022679"/>
    </source>
</evidence>
<dbReference type="Pfam" id="PF01381">
    <property type="entry name" value="HTH_3"/>
    <property type="match status" value="1"/>
</dbReference>
<dbReference type="PANTHER" id="PTHR33571:SF14">
    <property type="entry name" value="PROTEIN ADENYLYLTRANSFERASE MJ0435-RELATED"/>
    <property type="match status" value="1"/>
</dbReference>
<keyword evidence="4" id="KW-0548">Nucleotidyltransferase</keyword>